<reference evidence="4" key="1">
    <citation type="journal article" date="2019" name="Int. J. Syst. Evol. Microbiol.">
        <title>The Global Catalogue of Microorganisms (GCM) 10K type strain sequencing project: providing services to taxonomists for standard genome sequencing and annotation.</title>
        <authorList>
            <consortium name="The Broad Institute Genomics Platform"/>
            <consortium name="The Broad Institute Genome Sequencing Center for Infectious Disease"/>
            <person name="Wu L."/>
            <person name="Ma J."/>
        </authorList>
    </citation>
    <scope>NUCLEOTIDE SEQUENCE [LARGE SCALE GENOMIC DNA]</scope>
    <source>
        <strain evidence="4">CGMCC 1.15043</strain>
    </source>
</reference>
<evidence type="ECO:0000313" key="3">
    <source>
        <dbReference type="EMBL" id="GGI47042.1"/>
    </source>
</evidence>
<dbReference type="SMART" id="SM00966">
    <property type="entry name" value="SpoVT_AbrB"/>
    <property type="match status" value="1"/>
</dbReference>
<dbReference type="PROSITE" id="PS51740">
    <property type="entry name" value="SPOVT_ABRB"/>
    <property type="match status" value="1"/>
</dbReference>
<keyword evidence="1" id="KW-0238">DNA-binding</keyword>
<evidence type="ECO:0000313" key="4">
    <source>
        <dbReference type="Proteomes" id="UP000615455"/>
    </source>
</evidence>
<sequence>MGNNDRKDLIFMTTVTLSKWGNSTAIRIPNQILKRLNLDEGAELQIILTPDNAILLRPTGEPQESNLELRAHMKMLLSKIKRDTSHHAEIDLGIEGDELI</sequence>
<dbReference type="InterPro" id="IPR039052">
    <property type="entry name" value="Antitox_PemI-like"/>
</dbReference>
<name>A0ABQ2BT98_9BACL</name>
<proteinExistence type="predicted"/>
<dbReference type="PANTHER" id="PTHR40516:SF1">
    <property type="entry name" value="ANTITOXIN CHPS-RELATED"/>
    <property type="match status" value="1"/>
</dbReference>
<evidence type="ECO:0000259" key="2">
    <source>
        <dbReference type="PROSITE" id="PS51740"/>
    </source>
</evidence>
<feature type="domain" description="SpoVT-AbrB" evidence="2">
    <location>
        <begin position="15"/>
        <end position="61"/>
    </location>
</feature>
<dbReference type="InterPro" id="IPR007159">
    <property type="entry name" value="SpoVT-AbrB_dom"/>
</dbReference>
<dbReference type="SUPFAM" id="SSF89447">
    <property type="entry name" value="AbrB/MazE/MraZ-like"/>
    <property type="match status" value="1"/>
</dbReference>
<accession>A0ABQ2BT98</accession>
<keyword evidence="4" id="KW-1185">Reference proteome</keyword>
<dbReference type="Pfam" id="PF04014">
    <property type="entry name" value="MazE_antitoxin"/>
    <property type="match status" value="1"/>
</dbReference>
<evidence type="ECO:0000256" key="1">
    <source>
        <dbReference type="PROSITE-ProRule" id="PRU01076"/>
    </source>
</evidence>
<protein>
    <recommendedName>
        <fullName evidence="2">SpoVT-AbrB domain-containing protein</fullName>
    </recommendedName>
</protein>
<organism evidence="3 4">
    <name type="scientific">Paenibacillus marchantiophytorum</name>
    <dbReference type="NCBI Taxonomy" id="1619310"/>
    <lineage>
        <taxon>Bacteria</taxon>
        <taxon>Bacillati</taxon>
        <taxon>Bacillota</taxon>
        <taxon>Bacilli</taxon>
        <taxon>Bacillales</taxon>
        <taxon>Paenibacillaceae</taxon>
        <taxon>Paenibacillus</taxon>
    </lineage>
</organism>
<gene>
    <name evidence="3" type="ORF">GCM10008018_20180</name>
</gene>
<comment type="caution">
    <text evidence="3">The sequence shown here is derived from an EMBL/GenBank/DDBJ whole genome shotgun (WGS) entry which is preliminary data.</text>
</comment>
<dbReference type="InterPro" id="IPR037914">
    <property type="entry name" value="SpoVT-AbrB_sf"/>
</dbReference>
<dbReference type="PANTHER" id="PTHR40516">
    <property type="entry name" value="ANTITOXIN CHPS-RELATED"/>
    <property type="match status" value="1"/>
</dbReference>
<dbReference type="Gene3D" id="2.10.260.10">
    <property type="match status" value="1"/>
</dbReference>
<dbReference type="Proteomes" id="UP000615455">
    <property type="component" value="Unassembled WGS sequence"/>
</dbReference>
<dbReference type="EMBL" id="BMHE01000007">
    <property type="protein sequence ID" value="GGI47042.1"/>
    <property type="molecule type" value="Genomic_DNA"/>
</dbReference>